<dbReference type="Proteomes" id="UP000663842">
    <property type="component" value="Unassembled WGS sequence"/>
</dbReference>
<proteinExistence type="predicted"/>
<dbReference type="InterPro" id="IPR050230">
    <property type="entry name" value="CALM/Myosin/TropC-like"/>
</dbReference>
<name>A0A819IM04_9BILA</name>
<dbReference type="EMBL" id="CAJOBF010001147">
    <property type="protein sequence ID" value="CAF3918472.1"/>
    <property type="molecule type" value="Genomic_DNA"/>
</dbReference>
<dbReference type="InterPro" id="IPR011992">
    <property type="entry name" value="EF-hand-dom_pair"/>
</dbReference>
<dbReference type="GO" id="GO:0016460">
    <property type="term" value="C:myosin II complex"/>
    <property type="evidence" value="ECO:0007669"/>
    <property type="project" value="TreeGrafter"/>
</dbReference>
<keyword evidence="7" id="KW-1185">Reference proteome</keyword>
<feature type="domain" description="EF-hand" evidence="3">
    <location>
        <begin position="286"/>
        <end position="321"/>
    </location>
</feature>
<keyword evidence="1" id="KW-0677">Repeat</keyword>
<feature type="domain" description="EF-hand" evidence="3">
    <location>
        <begin position="359"/>
        <end position="391"/>
    </location>
</feature>
<feature type="domain" description="EF-hand" evidence="3">
    <location>
        <begin position="323"/>
        <end position="358"/>
    </location>
</feature>
<dbReference type="CDD" id="cd00051">
    <property type="entry name" value="EFh"/>
    <property type="match status" value="2"/>
</dbReference>
<gene>
    <name evidence="4" type="ORF">OVN521_LOCUS8970</name>
    <name evidence="5" type="ORF">UXM345_LOCUS11485</name>
</gene>
<evidence type="ECO:0000313" key="6">
    <source>
        <dbReference type="Proteomes" id="UP000663842"/>
    </source>
</evidence>
<reference evidence="5" key="1">
    <citation type="submission" date="2021-02" db="EMBL/GenBank/DDBJ databases">
        <authorList>
            <person name="Nowell W R."/>
        </authorList>
    </citation>
    <scope>NUCLEOTIDE SEQUENCE</scope>
</reference>
<dbReference type="Proteomes" id="UP000663866">
    <property type="component" value="Unassembled WGS sequence"/>
</dbReference>
<dbReference type="GO" id="GO:0005509">
    <property type="term" value="F:calcium ion binding"/>
    <property type="evidence" value="ECO:0007669"/>
    <property type="project" value="InterPro"/>
</dbReference>
<evidence type="ECO:0000256" key="1">
    <source>
        <dbReference type="ARBA" id="ARBA00022737"/>
    </source>
</evidence>
<feature type="region of interest" description="Disordered" evidence="2">
    <location>
        <begin position="15"/>
        <end position="34"/>
    </location>
</feature>
<dbReference type="SMART" id="SM00054">
    <property type="entry name" value="EFh"/>
    <property type="match status" value="4"/>
</dbReference>
<dbReference type="PANTHER" id="PTHR23048">
    <property type="entry name" value="MYOSIN LIGHT CHAIN 1, 3"/>
    <property type="match status" value="1"/>
</dbReference>
<dbReference type="InterPro" id="IPR002048">
    <property type="entry name" value="EF_hand_dom"/>
</dbReference>
<dbReference type="PROSITE" id="PS50222">
    <property type="entry name" value="EF_HAND_2"/>
    <property type="match status" value="4"/>
</dbReference>
<dbReference type="SUPFAM" id="SSF47473">
    <property type="entry name" value="EF-hand"/>
    <property type="match status" value="1"/>
</dbReference>
<evidence type="ECO:0000313" key="7">
    <source>
        <dbReference type="Proteomes" id="UP000663866"/>
    </source>
</evidence>
<evidence type="ECO:0000256" key="2">
    <source>
        <dbReference type="SAM" id="MobiDB-lite"/>
    </source>
</evidence>
<accession>A0A819IM04</accession>
<dbReference type="PANTHER" id="PTHR23048:SF0">
    <property type="entry name" value="CALMODULIN LIKE 3"/>
    <property type="match status" value="1"/>
</dbReference>
<evidence type="ECO:0000259" key="3">
    <source>
        <dbReference type="PROSITE" id="PS50222"/>
    </source>
</evidence>
<protein>
    <recommendedName>
        <fullName evidence="3">EF-hand domain-containing protein</fullName>
    </recommendedName>
</protein>
<sequence length="391" mass="44902">MKLFCDLLTRRRSNKKKQIINSKSSANNMSPNHGNTSNCDQTLNLYDKQSKCTCHYFLSITIWVLIRSSLEYTSHIKYILTTADFYFWYDVRSALLDIIDRVAAMDDVNHLIPEKKTATMVKNCLPNLSTNNIKNRRSQTSIAIQTSFDYGQRRNAKVQTDTVTLSPVQNKIGPCYSIYRSSYTTDKATTVTSSYHSERSMLAKCFYETFCIACIPESIRGNQNIGQQISSDLLYAYDPLQFKLEHFTEEQIQEFRQAFLLYDKDSDGAISPKVLGSVMRTLGQNPTEDELKGLINEFDCEGKGLIDFNEFLQMMAKRADEHSEEDELRQAFRVFDKNGNGFIKVAELRYVMTTLGEQFSDHEVDEMLREIDIAGNGIIRYEELVKVVMGK</sequence>
<dbReference type="FunFam" id="1.10.238.10:FF:000527">
    <property type="entry name" value="Calmodulin-3"/>
    <property type="match status" value="1"/>
</dbReference>
<feature type="domain" description="EF-hand" evidence="3">
    <location>
        <begin position="250"/>
        <end position="285"/>
    </location>
</feature>
<dbReference type="EMBL" id="CAJOBG010001067">
    <property type="protein sequence ID" value="CAF3890811.1"/>
    <property type="molecule type" value="Genomic_DNA"/>
</dbReference>
<evidence type="ECO:0000313" key="5">
    <source>
        <dbReference type="EMBL" id="CAF3918472.1"/>
    </source>
</evidence>
<evidence type="ECO:0000313" key="4">
    <source>
        <dbReference type="EMBL" id="CAF3890811.1"/>
    </source>
</evidence>
<organism evidence="5 6">
    <name type="scientific">Rotaria magnacalcarata</name>
    <dbReference type="NCBI Taxonomy" id="392030"/>
    <lineage>
        <taxon>Eukaryota</taxon>
        <taxon>Metazoa</taxon>
        <taxon>Spiralia</taxon>
        <taxon>Gnathifera</taxon>
        <taxon>Rotifera</taxon>
        <taxon>Eurotatoria</taxon>
        <taxon>Bdelloidea</taxon>
        <taxon>Philodinida</taxon>
        <taxon>Philodinidae</taxon>
        <taxon>Rotaria</taxon>
    </lineage>
</organism>
<dbReference type="Pfam" id="PF13499">
    <property type="entry name" value="EF-hand_7"/>
    <property type="match status" value="2"/>
</dbReference>
<comment type="caution">
    <text evidence="5">The sequence shown here is derived from an EMBL/GenBank/DDBJ whole genome shotgun (WGS) entry which is preliminary data.</text>
</comment>
<dbReference type="Gene3D" id="1.10.238.10">
    <property type="entry name" value="EF-hand"/>
    <property type="match status" value="2"/>
</dbReference>
<feature type="compositionally biased region" description="Low complexity" evidence="2">
    <location>
        <begin position="19"/>
        <end position="28"/>
    </location>
</feature>
<dbReference type="AlphaFoldDB" id="A0A819IM04"/>